<dbReference type="InterPro" id="IPR005471">
    <property type="entry name" value="Tscrpt_reg_IclR_N"/>
</dbReference>
<dbReference type="SMART" id="SM00346">
    <property type="entry name" value="HTH_ICLR"/>
    <property type="match status" value="1"/>
</dbReference>
<dbReference type="InterPro" id="IPR014757">
    <property type="entry name" value="Tscrpt_reg_IclR_C"/>
</dbReference>
<evidence type="ECO:0000256" key="1">
    <source>
        <dbReference type="ARBA" id="ARBA00023015"/>
    </source>
</evidence>
<evidence type="ECO:0000313" key="7">
    <source>
        <dbReference type="Proteomes" id="UP001595583"/>
    </source>
</evidence>
<organism evidence="6 7">
    <name type="scientific">Aquamicrobium soli</name>
    <dbReference type="NCBI Taxonomy" id="1811518"/>
    <lineage>
        <taxon>Bacteria</taxon>
        <taxon>Pseudomonadati</taxon>
        <taxon>Pseudomonadota</taxon>
        <taxon>Alphaproteobacteria</taxon>
        <taxon>Hyphomicrobiales</taxon>
        <taxon>Phyllobacteriaceae</taxon>
        <taxon>Aquamicrobium</taxon>
    </lineage>
</organism>
<gene>
    <name evidence="6" type="ORF">ACFOHJ_04985</name>
</gene>
<keyword evidence="7" id="KW-1185">Reference proteome</keyword>
<feature type="domain" description="IclR-ED" evidence="5">
    <location>
        <begin position="74"/>
        <end position="259"/>
    </location>
</feature>
<dbReference type="SUPFAM" id="SSF55781">
    <property type="entry name" value="GAF domain-like"/>
    <property type="match status" value="1"/>
</dbReference>
<accession>A0ABV7K8W4</accession>
<name>A0ABV7K8W4_9HYPH</name>
<dbReference type="PANTHER" id="PTHR30136:SF35">
    <property type="entry name" value="HTH-TYPE TRANSCRIPTIONAL REGULATOR RV1719"/>
    <property type="match status" value="1"/>
</dbReference>
<dbReference type="EMBL" id="JBHRTK010000004">
    <property type="protein sequence ID" value="MFC3205559.1"/>
    <property type="molecule type" value="Genomic_DNA"/>
</dbReference>
<evidence type="ECO:0000256" key="3">
    <source>
        <dbReference type="ARBA" id="ARBA00023163"/>
    </source>
</evidence>
<evidence type="ECO:0000313" key="6">
    <source>
        <dbReference type="EMBL" id="MFC3205559.1"/>
    </source>
</evidence>
<dbReference type="InterPro" id="IPR050707">
    <property type="entry name" value="HTH_MetabolicPath_Reg"/>
</dbReference>
<dbReference type="PANTHER" id="PTHR30136">
    <property type="entry name" value="HELIX-TURN-HELIX TRANSCRIPTIONAL REGULATOR, ICLR FAMILY"/>
    <property type="match status" value="1"/>
</dbReference>
<reference evidence="7" key="1">
    <citation type="journal article" date="2019" name="Int. J. Syst. Evol. Microbiol.">
        <title>The Global Catalogue of Microorganisms (GCM) 10K type strain sequencing project: providing services to taxonomists for standard genome sequencing and annotation.</title>
        <authorList>
            <consortium name="The Broad Institute Genomics Platform"/>
            <consortium name="The Broad Institute Genome Sequencing Center for Infectious Disease"/>
            <person name="Wu L."/>
            <person name="Ma J."/>
        </authorList>
    </citation>
    <scope>NUCLEOTIDE SEQUENCE [LARGE SCALE GENOMIC DNA]</scope>
    <source>
        <strain evidence="7">KCTC 52165</strain>
    </source>
</reference>
<keyword evidence="1" id="KW-0805">Transcription regulation</keyword>
<dbReference type="InterPro" id="IPR036390">
    <property type="entry name" value="WH_DNA-bd_sf"/>
</dbReference>
<dbReference type="InterPro" id="IPR029016">
    <property type="entry name" value="GAF-like_dom_sf"/>
</dbReference>
<evidence type="ECO:0000259" key="4">
    <source>
        <dbReference type="PROSITE" id="PS51077"/>
    </source>
</evidence>
<keyword evidence="3" id="KW-0804">Transcription</keyword>
<evidence type="ECO:0000259" key="5">
    <source>
        <dbReference type="PROSITE" id="PS51078"/>
    </source>
</evidence>
<dbReference type="PROSITE" id="PS51078">
    <property type="entry name" value="ICLR_ED"/>
    <property type="match status" value="1"/>
</dbReference>
<dbReference type="Gene3D" id="3.30.450.40">
    <property type="match status" value="1"/>
</dbReference>
<dbReference type="InterPro" id="IPR036388">
    <property type="entry name" value="WH-like_DNA-bd_sf"/>
</dbReference>
<dbReference type="Proteomes" id="UP001595583">
    <property type="component" value="Unassembled WGS sequence"/>
</dbReference>
<dbReference type="SUPFAM" id="SSF46785">
    <property type="entry name" value="Winged helix' DNA-binding domain"/>
    <property type="match status" value="1"/>
</dbReference>
<evidence type="ECO:0000256" key="2">
    <source>
        <dbReference type="ARBA" id="ARBA00023125"/>
    </source>
</evidence>
<keyword evidence="2" id="KW-0238">DNA-binding</keyword>
<proteinExistence type="predicted"/>
<sequence length="259" mass="28607">MTSEPKTKLRESGLDRAIDILECLHEAGEPMSIAQMSERLGAPRSTIYNIVKRFIRSDILEDYGPRGRIFFGRAVHFYAAAYLRRNDLMRRARDEVDRLASEIGETFEFCTLQGNKYTIAYVQTGSRMFRISSEVGVRLPIPWTASGRLLLAGMTREEIIALVPPEDFILPDGRSIGVDAFCNDVLEAGAAGYAITSGLIDSLTQCLAAPIRDETGKAMATLCAVVTIDRNQDEVEALVRRLTASADRLSLTPVSRAAE</sequence>
<dbReference type="Pfam" id="PF01614">
    <property type="entry name" value="IclR_C"/>
    <property type="match status" value="1"/>
</dbReference>
<dbReference type="PROSITE" id="PS51077">
    <property type="entry name" value="HTH_ICLR"/>
    <property type="match status" value="1"/>
</dbReference>
<dbReference type="RefSeq" id="WP_378219125.1">
    <property type="nucleotide sequence ID" value="NZ_JBHRTK010000004.1"/>
</dbReference>
<protein>
    <submittedName>
        <fullName evidence="6">IclR family transcriptional regulator</fullName>
    </submittedName>
</protein>
<dbReference type="Pfam" id="PF09339">
    <property type="entry name" value="HTH_IclR"/>
    <property type="match status" value="1"/>
</dbReference>
<comment type="caution">
    <text evidence="6">The sequence shown here is derived from an EMBL/GenBank/DDBJ whole genome shotgun (WGS) entry which is preliminary data.</text>
</comment>
<dbReference type="Gene3D" id="1.10.10.10">
    <property type="entry name" value="Winged helix-like DNA-binding domain superfamily/Winged helix DNA-binding domain"/>
    <property type="match status" value="1"/>
</dbReference>
<feature type="domain" description="HTH iclR-type" evidence="4">
    <location>
        <begin position="11"/>
        <end position="73"/>
    </location>
</feature>